<organism evidence="1 2">
    <name type="scientific">Trichinella britovi</name>
    <name type="common">Parasitic roundworm</name>
    <dbReference type="NCBI Taxonomy" id="45882"/>
    <lineage>
        <taxon>Eukaryota</taxon>
        <taxon>Metazoa</taxon>
        <taxon>Ecdysozoa</taxon>
        <taxon>Nematoda</taxon>
        <taxon>Enoplea</taxon>
        <taxon>Dorylaimia</taxon>
        <taxon>Trichinellida</taxon>
        <taxon>Trichinellidae</taxon>
        <taxon>Trichinella</taxon>
    </lineage>
</organism>
<proteinExistence type="predicted"/>
<dbReference type="EMBL" id="JYDI01003467">
    <property type="protein sequence ID" value="KRY20043.1"/>
    <property type="molecule type" value="Genomic_DNA"/>
</dbReference>
<dbReference type="Proteomes" id="UP000054653">
    <property type="component" value="Unassembled WGS sequence"/>
</dbReference>
<reference evidence="1 2" key="1">
    <citation type="submission" date="2015-01" db="EMBL/GenBank/DDBJ databases">
        <title>Evolution of Trichinella species and genotypes.</title>
        <authorList>
            <person name="Korhonen P.K."/>
            <person name="Edoardo P."/>
            <person name="Giuseppe L.R."/>
            <person name="Gasser R.B."/>
        </authorList>
    </citation>
    <scope>NUCLEOTIDE SEQUENCE [LARGE SCALE GENOMIC DNA]</scope>
    <source>
        <strain evidence="1">ISS120</strain>
    </source>
</reference>
<sequence>MIRAIKLKRDLEITAESYHRILNEMKKRKKQLLMTMFFKKDANITLILLKIAFRLLYVYEL</sequence>
<dbReference type="AlphaFoldDB" id="A0A0V1A5B6"/>
<protein>
    <submittedName>
        <fullName evidence="1">Uncharacterized protein</fullName>
    </submittedName>
</protein>
<keyword evidence="2" id="KW-1185">Reference proteome</keyword>
<evidence type="ECO:0000313" key="2">
    <source>
        <dbReference type="Proteomes" id="UP000054653"/>
    </source>
</evidence>
<evidence type="ECO:0000313" key="1">
    <source>
        <dbReference type="EMBL" id="KRY20043.1"/>
    </source>
</evidence>
<name>A0A0V1A5B6_TRIBR</name>
<accession>A0A0V1A5B6</accession>
<comment type="caution">
    <text evidence="1">The sequence shown here is derived from an EMBL/GenBank/DDBJ whole genome shotgun (WGS) entry which is preliminary data.</text>
</comment>
<gene>
    <name evidence="1" type="ORF">T03_3309</name>
</gene>